<evidence type="ECO:0000313" key="3">
    <source>
        <dbReference type="Proteomes" id="UP000681041"/>
    </source>
</evidence>
<evidence type="ECO:0000313" key="2">
    <source>
        <dbReference type="EMBL" id="QUH23990.1"/>
    </source>
</evidence>
<organism evidence="2 3">
    <name type="scientific">Methanobacterium alkalithermotolerans</name>
    <dbReference type="NCBI Taxonomy" id="2731220"/>
    <lineage>
        <taxon>Archaea</taxon>
        <taxon>Methanobacteriati</taxon>
        <taxon>Methanobacteriota</taxon>
        <taxon>Methanomada group</taxon>
        <taxon>Methanobacteria</taxon>
        <taxon>Methanobacteriales</taxon>
        <taxon>Methanobacteriaceae</taxon>
        <taxon>Methanobacterium</taxon>
    </lineage>
</organism>
<keyword evidence="1" id="KW-1133">Transmembrane helix</keyword>
<feature type="transmembrane region" description="Helical" evidence="1">
    <location>
        <begin position="33"/>
        <end position="55"/>
    </location>
</feature>
<dbReference type="AlphaFoldDB" id="A0A8T8KAY9"/>
<dbReference type="InterPro" id="IPR005325">
    <property type="entry name" value="DUF308_memb"/>
</dbReference>
<evidence type="ECO:0000256" key="1">
    <source>
        <dbReference type="SAM" id="Phobius"/>
    </source>
</evidence>
<dbReference type="KEGG" id="meme:HYG87_09600"/>
<sequence length="174" mass="18374">MAEGSNVLLGILAIILGLLVIAFPLFSVFTASVLAGFAIILLGIWLLVQSFGVWSTSKGISIVYLILGLIALVGGIGLFGSILAFSFLASFWLYFAGFFLIISGIMSLFAKEGTMGKGAGGAGVILGILYIILASYAWNPYYLALLIGIWLIIDGVALFFISPSDMVKTPVPPE</sequence>
<dbReference type="Pfam" id="PF03729">
    <property type="entry name" value="DUF308"/>
    <property type="match status" value="1"/>
</dbReference>
<dbReference type="Proteomes" id="UP000681041">
    <property type="component" value="Chromosome"/>
</dbReference>
<keyword evidence="1" id="KW-0472">Membrane</keyword>
<dbReference type="OrthoDB" id="71483at2157"/>
<keyword evidence="3" id="KW-1185">Reference proteome</keyword>
<reference evidence="2" key="1">
    <citation type="submission" date="2020-07" db="EMBL/GenBank/DDBJ databases">
        <title>Methanobacterium. sp. MethCan genome.</title>
        <authorList>
            <person name="Postec A."/>
            <person name="Quemeneur M."/>
        </authorList>
    </citation>
    <scope>NUCLEOTIDE SEQUENCE</scope>
    <source>
        <strain evidence="2">MethCAN</strain>
    </source>
</reference>
<feature type="transmembrane region" description="Helical" evidence="1">
    <location>
        <begin position="7"/>
        <end position="27"/>
    </location>
</feature>
<gene>
    <name evidence="2" type="ORF">HYG87_09600</name>
</gene>
<feature type="transmembrane region" description="Helical" evidence="1">
    <location>
        <begin position="91"/>
        <end position="110"/>
    </location>
</feature>
<feature type="transmembrane region" description="Helical" evidence="1">
    <location>
        <begin position="62"/>
        <end position="85"/>
    </location>
</feature>
<dbReference type="EMBL" id="CP058560">
    <property type="protein sequence ID" value="QUH23990.1"/>
    <property type="molecule type" value="Genomic_DNA"/>
</dbReference>
<protein>
    <submittedName>
        <fullName evidence="2">DUF308 domain-containing protein</fullName>
    </submittedName>
</protein>
<accession>A0A8T8KAY9</accession>
<feature type="transmembrane region" description="Helical" evidence="1">
    <location>
        <begin position="119"/>
        <end position="136"/>
    </location>
</feature>
<dbReference type="RefSeq" id="WP_211532947.1">
    <property type="nucleotide sequence ID" value="NZ_CP058560.1"/>
</dbReference>
<feature type="transmembrane region" description="Helical" evidence="1">
    <location>
        <begin position="142"/>
        <end position="161"/>
    </location>
</feature>
<name>A0A8T8KAY9_9EURY</name>
<proteinExistence type="predicted"/>
<dbReference type="GeneID" id="64821019"/>
<keyword evidence="1" id="KW-0812">Transmembrane</keyword>